<comment type="caution">
    <text evidence="3">The sequence shown here is derived from an EMBL/GenBank/DDBJ whole genome shotgun (WGS) entry which is preliminary data.</text>
</comment>
<dbReference type="Gene3D" id="2.60.40.10">
    <property type="entry name" value="Immunoglobulins"/>
    <property type="match status" value="1"/>
</dbReference>
<dbReference type="InterPro" id="IPR008962">
    <property type="entry name" value="PapD-like_sf"/>
</dbReference>
<dbReference type="AlphaFoldDB" id="A0A316EQZ8"/>
<evidence type="ECO:0000256" key="1">
    <source>
        <dbReference type="SAM" id="SignalP"/>
    </source>
</evidence>
<evidence type="ECO:0000313" key="3">
    <source>
        <dbReference type="EMBL" id="PWK33916.1"/>
    </source>
</evidence>
<accession>A0A316EQZ8</accession>
<reference evidence="3 4" key="1">
    <citation type="submission" date="2018-05" db="EMBL/GenBank/DDBJ databases">
        <title>Genomic Encyclopedia of Type Strains, Phase IV (KMG-V): Genome sequencing to study the core and pangenomes of soil and plant-associated prokaryotes.</title>
        <authorList>
            <person name="Whitman W."/>
        </authorList>
    </citation>
    <scope>NUCLEOTIDE SEQUENCE [LARGE SCALE GENOMIC DNA]</scope>
    <source>
        <strain evidence="3 4">SLV-132</strain>
    </source>
</reference>
<dbReference type="EMBL" id="QGGT01000003">
    <property type="protein sequence ID" value="PWK33916.1"/>
    <property type="molecule type" value="Genomic_DNA"/>
</dbReference>
<dbReference type="InterPro" id="IPR050643">
    <property type="entry name" value="Periplasmic_pilus_chap"/>
</dbReference>
<dbReference type="RefSeq" id="WP_109583996.1">
    <property type="nucleotide sequence ID" value="NZ_QGGT01000003.1"/>
</dbReference>
<dbReference type="GO" id="GO:0030288">
    <property type="term" value="C:outer membrane-bounded periplasmic space"/>
    <property type="evidence" value="ECO:0007669"/>
    <property type="project" value="InterPro"/>
</dbReference>
<dbReference type="SUPFAM" id="SSF49354">
    <property type="entry name" value="PapD-like"/>
    <property type="match status" value="1"/>
</dbReference>
<keyword evidence="1" id="KW-0732">Signal</keyword>
<evidence type="ECO:0000259" key="2">
    <source>
        <dbReference type="Pfam" id="PF00345"/>
    </source>
</evidence>
<dbReference type="PANTHER" id="PTHR30251:SF4">
    <property type="entry name" value="SLR1668 PROTEIN"/>
    <property type="match status" value="1"/>
</dbReference>
<dbReference type="Proteomes" id="UP000245754">
    <property type="component" value="Unassembled WGS sequence"/>
</dbReference>
<feature type="domain" description="Pili assembly chaperone N-terminal" evidence="2">
    <location>
        <begin position="34"/>
        <end position="163"/>
    </location>
</feature>
<gene>
    <name evidence="3" type="ORF">C7419_103235</name>
</gene>
<sequence length="266" mass="27535">MRHAAIWRRPDSATLLALVLAALAAVCPAHATSLQITPVRIDLPAGAGAAALTLRNQGNTPIHAQVRVFRWTQDTGSDALAATEEIVASPPIVRIPGGSDQLVRIVRPARADAGAHHAGASDAGISAAGESAYRLLIDELPAPGATPDASGVRLQLRYSVPVFAGTPSTTAPPPLRLNLWRDGSEGGWTLAVRNAGQRHARLSDIALVNGGQRINVGSGLFGYALPGAVRVWKINLPASFAPAATMRLDGAVNGEPQSLPVTAGRP</sequence>
<organism evidence="3 4">
    <name type="scientific">Cupriavidus plantarum</name>
    <dbReference type="NCBI Taxonomy" id="942865"/>
    <lineage>
        <taxon>Bacteria</taxon>
        <taxon>Pseudomonadati</taxon>
        <taxon>Pseudomonadota</taxon>
        <taxon>Betaproteobacteria</taxon>
        <taxon>Burkholderiales</taxon>
        <taxon>Burkholderiaceae</taxon>
        <taxon>Cupriavidus</taxon>
    </lineage>
</organism>
<feature type="chain" id="PRO_5016353167" evidence="1">
    <location>
        <begin position="32"/>
        <end position="266"/>
    </location>
</feature>
<dbReference type="GO" id="GO:0071555">
    <property type="term" value="P:cell wall organization"/>
    <property type="evidence" value="ECO:0007669"/>
    <property type="project" value="InterPro"/>
</dbReference>
<dbReference type="Pfam" id="PF00345">
    <property type="entry name" value="PapD_N"/>
    <property type="match status" value="1"/>
</dbReference>
<dbReference type="InterPro" id="IPR013783">
    <property type="entry name" value="Ig-like_fold"/>
</dbReference>
<dbReference type="PANTHER" id="PTHR30251">
    <property type="entry name" value="PILUS ASSEMBLY CHAPERONE"/>
    <property type="match status" value="1"/>
</dbReference>
<proteinExistence type="predicted"/>
<name>A0A316EQZ8_9BURK</name>
<keyword evidence="4" id="KW-1185">Reference proteome</keyword>
<protein>
    <submittedName>
        <fullName evidence="3">Fimbrial chaperone protein</fullName>
    </submittedName>
</protein>
<evidence type="ECO:0000313" key="4">
    <source>
        <dbReference type="Proteomes" id="UP000245754"/>
    </source>
</evidence>
<dbReference type="InterPro" id="IPR016147">
    <property type="entry name" value="Pili_assmbl_chaperone_N"/>
</dbReference>
<feature type="signal peptide" evidence="1">
    <location>
        <begin position="1"/>
        <end position="31"/>
    </location>
</feature>